<dbReference type="RefSeq" id="WP_157058806.1">
    <property type="nucleotide sequence ID" value="NZ_CP006867.1"/>
</dbReference>
<dbReference type="STRING" id="940295.EYM_07715"/>
<accession>A0A0U3DYZ2</accession>
<dbReference type="AlphaFoldDB" id="A0A0U3DYZ2"/>
<sequence>MSKERSKIEPAVKDIEIGKVESEKECFKICQENFCYALVFDEQSGNCKCIYCTGFMRD</sequence>
<gene>
    <name evidence="1" type="ORF">EYM_07715</name>
</gene>
<proteinExistence type="predicted"/>
<keyword evidence="2" id="KW-1185">Reference proteome</keyword>
<evidence type="ECO:0000313" key="1">
    <source>
        <dbReference type="EMBL" id="ALU12810.1"/>
    </source>
</evidence>
<evidence type="ECO:0000313" key="2">
    <source>
        <dbReference type="Proteomes" id="UP000060778"/>
    </source>
</evidence>
<dbReference type="KEGG" id="iis:EYM_07715"/>
<name>A0A0U3DYZ2_9CREN</name>
<reference evidence="1 2" key="1">
    <citation type="submission" date="2013-11" db="EMBL/GenBank/DDBJ databases">
        <title>Comparative genomics of Ignicoccus.</title>
        <authorList>
            <person name="Podar M."/>
        </authorList>
    </citation>
    <scope>NUCLEOTIDE SEQUENCE [LARGE SCALE GENOMIC DNA]</scope>
    <source>
        <strain evidence="1 2">DSM 13165</strain>
    </source>
</reference>
<dbReference type="Proteomes" id="UP000060778">
    <property type="component" value="Chromosome"/>
</dbReference>
<dbReference type="GeneID" id="43131618"/>
<organism evidence="1 2">
    <name type="scientific">Ignicoccus islandicus DSM 13165</name>
    <dbReference type="NCBI Taxonomy" id="940295"/>
    <lineage>
        <taxon>Archaea</taxon>
        <taxon>Thermoproteota</taxon>
        <taxon>Thermoprotei</taxon>
        <taxon>Desulfurococcales</taxon>
        <taxon>Desulfurococcaceae</taxon>
        <taxon>Ignicoccus</taxon>
    </lineage>
</organism>
<dbReference type="EMBL" id="CP006867">
    <property type="protein sequence ID" value="ALU12810.1"/>
    <property type="molecule type" value="Genomic_DNA"/>
</dbReference>
<protein>
    <submittedName>
        <fullName evidence="1">Uncharacterized protein</fullName>
    </submittedName>
</protein>